<dbReference type="UniPathway" id="UPA00070">
    <property type="reaction ID" value="UER00120"/>
</dbReference>
<dbReference type="Pfam" id="PF00215">
    <property type="entry name" value="OMPdecase"/>
    <property type="match status" value="1"/>
</dbReference>
<dbReference type="InterPro" id="IPR013785">
    <property type="entry name" value="Aldolase_TIM"/>
</dbReference>
<dbReference type="GO" id="GO:0044205">
    <property type="term" value="P:'de novo' UMP biosynthetic process"/>
    <property type="evidence" value="ECO:0007669"/>
    <property type="project" value="UniProtKB-UniRule"/>
</dbReference>
<dbReference type="HAMAP" id="MF_01200_B">
    <property type="entry name" value="OMPdecase_type1_B"/>
    <property type="match status" value="1"/>
</dbReference>
<keyword evidence="6 9" id="KW-0456">Lyase</keyword>
<comment type="similarity">
    <text evidence="8 9">Belongs to the OMP decarboxylase family. Type 1 subfamily.</text>
</comment>
<evidence type="ECO:0000256" key="3">
    <source>
        <dbReference type="ARBA" id="ARBA00011738"/>
    </source>
</evidence>
<dbReference type="EMBL" id="MELI01000050">
    <property type="protein sequence ID" value="OFW34205.1"/>
    <property type="molecule type" value="Genomic_DNA"/>
</dbReference>
<evidence type="ECO:0000259" key="12">
    <source>
        <dbReference type="SMART" id="SM00934"/>
    </source>
</evidence>
<evidence type="ECO:0000256" key="6">
    <source>
        <dbReference type="ARBA" id="ARBA00023239"/>
    </source>
</evidence>
<comment type="caution">
    <text evidence="13">The sequence shown here is derived from an EMBL/GenBank/DDBJ whole genome shotgun (WGS) entry which is preliminary data.</text>
</comment>
<dbReference type="AlphaFoldDB" id="A0A1F2USX9"/>
<feature type="binding site" evidence="9 11">
    <location>
        <position position="13"/>
    </location>
    <ligand>
        <name>substrate</name>
    </ligand>
</feature>
<evidence type="ECO:0000256" key="11">
    <source>
        <dbReference type="PIRSR" id="PIRSR614732-2"/>
    </source>
</evidence>
<evidence type="ECO:0000256" key="1">
    <source>
        <dbReference type="ARBA" id="ARBA00002356"/>
    </source>
</evidence>
<feature type="active site" description="Proton donor" evidence="9">
    <location>
        <position position="64"/>
    </location>
</feature>
<feature type="active site" description="For OMPdecase activity" evidence="10">
    <location>
        <position position="64"/>
    </location>
</feature>
<reference evidence="13 14" key="1">
    <citation type="journal article" date="2016" name="Nat. Commun.">
        <title>Thousands of microbial genomes shed light on interconnected biogeochemical processes in an aquifer system.</title>
        <authorList>
            <person name="Anantharaman K."/>
            <person name="Brown C.T."/>
            <person name="Hug L.A."/>
            <person name="Sharon I."/>
            <person name="Castelle C.J."/>
            <person name="Probst A.J."/>
            <person name="Thomas B.C."/>
            <person name="Singh A."/>
            <person name="Wilkins M.J."/>
            <person name="Karaoz U."/>
            <person name="Brodie E.L."/>
            <person name="Williams K.H."/>
            <person name="Hubbard S.S."/>
            <person name="Banfield J.F."/>
        </authorList>
    </citation>
    <scope>NUCLEOTIDE SEQUENCE [LARGE SCALE GENOMIC DNA]</scope>
</reference>
<dbReference type="NCBIfam" id="NF001273">
    <property type="entry name" value="PRK00230.1"/>
    <property type="match status" value="1"/>
</dbReference>
<dbReference type="NCBIfam" id="TIGR01740">
    <property type="entry name" value="pyrF"/>
    <property type="match status" value="1"/>
</dbReference>
<dbReference type="FunFam" id="3.20.20.70:FF:000015">
    <property type="entry name" value="Orotidine 5'-phosphate decarboxylase"/>
    <property type="match status" value="1"/>
</dbReference>
<dbReference type="InterPro" id="IPR001754">
    <property type="entry name" value="OMPdeCOase_dom"/>
</dbReference>
<feature type="binding site" evidence="9 11">
    <location>
        <position position="196"/>
    </location>
    <ligand>
        <name>substrate</name>
    </ligand>
</feature>
<dbReference type="SMART" id="SM00934">
    <property type="entry name" value="OMPdecase"/>
    <property type="match status" value="1"/>
</dbReference>
<feature type="binding site" evidence="9">
    <location>
        <begin position="62"/>
        <end position="71"/>
    </location>
    <ligand>
        <name>substrate</name>
    </ligand>
</feature>
<dbReference type="Gene3D" id="3.20.20.70">
    <property type="entry name" value="Aldolase class I"/>
    <property type="match status" value="1"/>
</dbReference>
<comment type="pathway">
    <text evidence="2 9">Pyrimidine metabolism; UMP biosynthesis via de novo pathway; UMP from orotate: step 2/2.</text>
</comment>
<protein>
    <recommendedName>
        <fullName evidence="9">Orotidine 5'-phosphate decarboxylase</fullName>
        <ecNumber evidence="9">4.1.1.23</ecNumber>
    </recommendedName>
    <alternativeName>
        <fullName evidence="9">OMP decarboxylase</fullName>
        <shortName evidence="9">OMPDCase</shortName>
        <shortName evidence="9">OMPdecase</shortName>
    </alternativeName>
</protein>
<evidence type="ECO:0000256" key="2">
    <source>
        <dbReference type="ARBA" id="ARBA00004861"/>
    </source>
</evidence>
<evidence type="ECO:0000313" key="14">
    <source>
        <dbReference type="Proteomes" id="UP000178086"/>
    </source>
</evidence>
<dbReference type="GO" id="GO:0005829">
    <property type="term" value="C:cytosol"/>
    <property type="evidence" value="ECO:0007669"/>
    <property type="project" value="TreeGrafter"/>
</dbReference>
<sequence>MYKPGERLIVALDVPTHKDVEQACVAIGDNAVFYKVGLQLFLAEGAGVLTYLKGRGLKVFLDLKLHDIPHQIAGACREIARMGVDMTTIHTMGGVEMMWAAAIAIRESALEFGVKPPILLGVTVLTSLNQSQAGEIGIVAKISEHVVRLATLAKESGLDGVVASPLEVEAIRATVGEDFVIVTPGIRSSADVVGDQQRVMSAADAITAGSTYLVVGRPIMKSDDPGRAAGAVVAEIERALNAKT</sequence>
<evidence type="ECO:0000256" key="10">
    <source>
        <dbReference type="PIRSR" id="PIRSR614732-1"/>
    </source>
</evidence>
<comment type="subunit">
    <text evidence="3 9">Homodimer.</text>
</comment>
<dbReference type="GO" id="GO:0004590">
    <property type="term" value="F:orotidine-5'-phosphate decarboxylase activity"/>
    <property type="evidence" value="ECO:0007669"/>
    <property type="project" value="UniProtKB-UniRule"/>
</dbReference>
<organism evidence="13 14">
    <name type="scientific">Candidatus Aquicultor primus</name>
    <dbReference type="NCBI Taxonomy" id="1797195"/>
    <lineage>
        <taxon>Bacteria</taxon>
        <taxon>Bacillati</taxon>
        <taxon>Actinomycetota</taxon>
        <taxon>Candidatus Aquicultoria</taxon>
        <taxon>Candidatus Aquicultorales</taxon>
        <taxon>Candidatus Aquicultoraceae</taxon>
        <taxon>Candidatus Aquicultor</taxon>
    </lineage>
</organism>
<proteinExistence type="inferred from homology"/>
<dbReference type="GO" id="GO:0006207">
    <property type="term" value="P:'de novo' pyrimidine nucleobase biosynthetic process"/>
    <property type="evidence" value="ECO:0007669"/>
    <property type="project" value="InterPro"/>
</dbReference>
<feature type="binding site" evidence="9 11">
    <location>
        <position position="35"/>
    </location>
    <ligand>
        <name>substrate</name>
    </ligand>
</feature>
<keyword evidence="5 9" id="KW-0665">Pyrimidine biosynthesis</keyword>
<dbReference type="Proteomes" id="UP000178086">
    <property type="component" value="Unassembled WGS sequence"/>
</dbReference>
<dbReference type="PANTHER" id="PTHR32119:SF2">
    <property type="entry name" value="OROTIDINE 5'-PHOSPHATE DECARBOXYLASE"/>
    <property type="match status" value="1"/>
</dbReference>
<feature type="active site" description="For OMPdecase activity" evidence="10">
    <location>
        <position position="62"/>
    </location>
</feature>
<dbReference type="InterPro" id="IPR047596">
    <property type="entry name" value="OMPdecase_bac"/>
</dbReference>
<evidence type="ECO:0000256" key="8">
    <source>
        <dbReference type="ARBA" id="ARBA00061012"/>
    </source>
</evidence>
<dbReference type="SUPFAM" id="SSF51366">
    <property type="entry name" value="Ribulose-phoshate binding barrel"/>
    <property type="match status" value="1"/>
</dbReference>
<gene>
    <name evidence="9" type="primary">pyrF</name>
    <name evidence="13" type="ORF">A2074_06395</name>
</gene>
<evidence type="ECO:0000313" key="13">
    <source>
        <dbReference type="EMBL" id="OFW34205.1"/>
    </source>
</evidence>
<comment type="function">
    <text evidence="1 9">Catalyzes the decarboxylation of orotidine 5'-monophosphate (OMP) to uridine 5'-monophosphate (UMP).</text>
</comment>
<accession>A0A1F2USX9</accession>
<dbReference type="PANTHER" id="PTHR32119">
    <property type="entry name" value="OROTIDINE 5'-PHOSPHATE DECARBOXYLASE"/>
    <property type="match status" value="1"/>
</dbReference>
<feature type="binding site" evidence="9 11">
    <location>
        <position position="126"/>
    </location>
    <ligand>
        <name>substrate</name>
    </ligand>
</feature>
<evidence type="ECO:0000256" key="7">
    <source>
        <dbReference type="ARBA" id="ARBA00049157"/>
    </source>
</evidence>
<dbReference type="EC" id="4.1.1.23" evidence="9"/>
<keyword evidence="4 9" id="KW-0210">Decarboxylase</keyword>
<evidence type="ECO:0000256" key="9">
    <source>
        <dbReference type="HAMAP-Rule" id="MF_01200"/>
    </source>
</evidence>
<dbReference type="InterPro" id="IPR014732">
    <property type="entry name" value="OMPdecase"/>
</dbReference>
<name>A0A1F2USX9_9ACTN</name>
<feature type="active site" description="For OMPdecase activity" evidence="10">
    <location>
        <position position="67"/>
    </location>
</feature>
<evidence type="ECO:0000256" key="4">
    <source>
        <dbReference type="ARBA" id="ARBA00022793"/>
    </source>
</evidence>
<feature type="binding site" evidence="9 11">
    <location>
        <position position="187"/>
    </location>
    <ligand>
        <name>substrate</name>
    </ligand>
</feature>
<feature type="domain" description="Orotidine 5'-phosphate decarboxylase" evidence="12">
    <location>
        <begin position="7"/>
        <end position="232"/>
    </location>
</feature>
<dbReference type="InterPro" id="IPR011060">
    <property type="entry name" value="RibuloseP-bd_barrel"/>
</dbReference>
<evidence type="ECO:0000256" key="5">
    <source>
        <dbReference type="ARBA" id="ARBA00022975"/>
    </source>
</evidence>
<comment type="catalytic activity">
    <reaction evidence="7 9">
        <text>orotidine 5'-phosphate + H(+) = UMP + CO2</text>
        <dbReference type="Rhea" id="RHEA:11596"/>
        <dbReference type="ChEBI" id="CHEBI:15378"/>
        <dbReference type="ChEBI" id="CHEBI:16526"/>
        <dbReference type="ChEBI" id="CHEBI:57538"/>
        <dbReference type="ChEBI" id="CHEBI:57865"/>
        <dbReference type="EC" id="4.1.1.23"/>
    </reaction>
</comment>
<feature type="binding site" evidence="9 11">
    <location>
        <position position="216"/>
    </location>
    <ligand>
        <name>substrate</name>
    </ligand>
</feature>
<dbReference type="CDD" id="cd04725">
    <property type="entry name" value="OMP_decarboxylase_like"/>
    <property type="match status" value="1"/>
</dbReference>
<feature type="binding site" evidence="9 11">
    <location>
        <position position="217"/>
    </location>
    <ligand>
        <name>substrate</name>
    </ligand>
</feature>